<dbReference type="Proteomes" id="UP000234560">
    <property type="component" value="Chromosome"/>
</dbReference>
<gene>
    <name evidence="2" type="ORF">CYJ47_01960</name>
</gene>
<organism evidence="2 3">
    <name type="scientific">Corynebacterium pyruviciproducens</name>
    <dbReference type="NCBI Taxonomy" id="598660"/>
    <lineage>
        <taxon>Bacteria</taxon>
        <taxon>Bacillati</taxon>
        <taxon>Actinomycetota</taxon>
        <taxon>Actinomycetes</taxon>
        <taxon>Mycobacteriales</taxon>
        <taxon>Corynebacteriaceae</taxon>
        <taxon>Corynebacterium</taxon>
    </lineage>
</organism>
<accession>A0AAF0YTN0</accession>
<feature type="region of interest" description="Disordered" evidence="1">
    <location>
        <begin position="351"/>
        <end position="374"/>
    </location>
</feature>
<protein>
    <submittedName>
        <fullName evidence="2">Uncharacterized protein</fullName>
    </submittedName>
</protein>
<dbReference type="KEGG" id="cpyr:CYJ47_01960"/>
<evidence type="ECO:0000256" key="1">
    <source>
        <dbReference type="SAM" id="MobiDB-lite"/>
    </source>
</evidence>
<evidence type="ECO:0000313" key="2">
    <source>
        <dbReference type="EMBL" id="WOT02561.1"/>
    </source>
</evidence>
<name>A0AAF0YTN0_9CORY</name>
<sequence length="468" mass="51376">MREEAQARAKIIGETLTLMRQKIMPRNAPMDIDVWLATKGKMIGPAMVKAQAANASLVEKTMDMSLMANGYQDSRIGLLVPEAFAGYMPDGRELDMIKLAVANRVREQLAVGVAPAQAWKNGGKLLATIVQTGLIDTQRMAKAVAGLARPRTLYVRMANLPCCARCAILAGKKGFWSKPFKRHPGCDCTQVPVEAGKDIEFAGPHFDVDAYFNSLSKDQQDVYFTKAGAEAIRQGADYVEVVNSLQGMTGVGDGVKPFTTYGAPRSGWRRLSVPEIMRRAGGDEDRMRELLLQYQYLKPERTYGPVSRVDFSKGWPDDAPDLAGFAQEVPADDLRPTVTDKDWVHILDGEPAVPGQKLQGGHRSGTGRARKTEFPPWWSDQDIKQAVLMTLQSPHATEIAGTTRVLYRVVDDVLVKASYYIEHGSLNGKRTLGATYPRNGKGVVKNTSEGKIQVGLDLSVIRRKEVGA</sequence>
<dbReference type="AlphaFoldDB" id="A0AAF0YTN0"/>
<dbReference type="RefSeq" id="WP_143485547.1">
    <property type="nucleotide sequence ID" value="NZ_CP136958.1"/>
</dbReference>
<proteinExistence type="predicted"/>
<reference evidence="2" key="1">
    <citation type="submission" date="2017-12" db="EMBL/GenBank/DDBJ databases">
        <authorList>
            <person name="Thomas-White K."/>
            <person name="Wolfe A.J."/>
        </authorList>
    </citation>
    <scope>NUCLEOTIDE SEQUENCE</scope>
    <source>
        <strain evidence="2">UMB0763</strain>
    </source>
</reference>
<evidence type="ECO:0000313" key="3">
    <source>
        <dbReference type="Proteomes" id="UP000234560"/>
    </source>
</evidence>
<reference evidence="2" key="2">
    <citation type="submission" date="2023-10" db="EMBL/GenBank/DDBJ databases">
        <authorList>
            <person name="Choi B."/>
        </authorList>
    </citation>
    <scope>NUCLEOTIDE SEQUENCE</scope>
    <source>
        <strain evidence="2">UMB0763</strain>
    </source>
</reference>
<dbReference type="EMBL" id="CP136958">
    <property type="protein sequence ID" value="WOT02561.1"/>
    <property type="molecule type" value="Genomic_DNA"/>
</dbReference>